<keyword evidence="21" id="KW-1185">Reference proteome</keyword>
<dbReference type="eggNOG" id="KOG2879">
    <property type="taxonomic scope" value="Eukaryota"/>
</dbReference>
<keyword evidence="11" id="KW-0653">Protein transport</keyword>
<evidence type="ECO:0000256" key="6">
    <source>
        <dbReference type="ARBA" id="ARBA00022692"/>
    </source>
</evidence>
<comment type="pathway">
    <text evidence="2">Protein modification; protein ubiquitination.</text>
</comment>
<comment type="subcellular location">
    <subcellularLocation>
        <location evidence="1">Peroxisome membrane</location>
        <topology evidence="1">Multi-pass membrane protein</topology>
    </subcellularLocation>
</comment>
<dbReference type="EMBL" id="GL535661">
    <property type="protein sequence ID" value="EFQ89566.1"/>
    <property type="molecule type" value="Genomic_DNA"/>
</dbReference>
<dbReference type="GO" id="GO:0005778">
    <property type="term" value="C:peroxisomal membrane"/>
    <property type="evidence" value="ECO:0007669"/>
    <property type="project" value="UniProtKB-SubCell"/>
</dbReference>
<keyword evidence="5" id="KW-0808">Transferase</keyword>
<evidence type="ECO:0000256" key="4">
    <source>
        <dbReference type="ARBA" id="ARBA00022448"/>
    </source>
</evidence>
<sequence length="492" mass="55481">MPAADFAAAQQRIAARRAQRALQQQSRQHEVPRTVRALSRLPFPFSTISTTGFSVWDAIKGRTGTRPEFRVGQVDAELLDEELLSLLKGQVGEGLKYFGSHITDNYSAEILLVLRAILWKLSIWDQNASYGAHLQGLRYTDARSNAPNRPPPKPWQKVAYGAITVGGRYAWTKWEDYLLSASEDYTRPESTKLKMLGRLSELAGSAHDMFGLASFLVFLVDGRYRTITDRLLRLRLTPTSHATSREVSFEYLNRQLVWHAFTEFLLFLLPLVGISRWRRILSRTFRKFQSAILSLLGRSKPTSSDNDEEKANITNPYEAMPCGCIYCFACIAQRIANEEGEGWTCLRCGETVKECQPWNGDIIEEPVRAVSYHHHADEHERPSTAKSVVFATSHGRDNTADLDEKALLREVDPMPEQEDGAGAEDETHGADIMATTHSRGLDLGESLFTESSEWARASEDRSSNNSTSGEDEQSEEYEEDEEEEGEESGFYH</sequence>
<dbReference type="GO" id="GO:0016562">
    <property type="term" value="P:protein import into peroxisome matrix, receptor recycling"/>
    <property type="evidence" value="ECO:0007669"/>
    <property type="project" value="UniProtKB-ARBA"/>
</dbReference>
<dbReference type="PANTHER" id="PTHR48178">
    <property type="entry name" value="PEROXISOME BIOGENESIS FACTOR 2"/>
    <property type="match status" value="1"/>
</dbReference>
<dbReference type="Pfam" id="PF04757">
    <property type="entry name" value="Pex2_Pex12"/>
    <property type="match status" value="1"/>
</dbReference>
<comment type="similarity">
    <text evidence="3">Belongs to the pex2/pex10/pex12 family.</text>
</comment>
<evidence type="ECO:0000256" key="7">
    <source>
        <dbReference type="ARBA" id="ARBA00022723"/>
    </source>
</evidence>
<keyword evidence="4" id="KW-0813">Transport</keyword>
<keyword evidence="9" id="KW-0833">Ubl conjugation pathway</keyword>
<evidence type="ECO:0000256" key="17">
    <source>
        <dbReference type="ARBA" id="ARBA00034523"/>
    </source>
</evidence>
<evidence type="ECO:0000256" key="9">
    <source>
        <dbReference type="ARBA" id="ARBA00022786"/>
    </source>
</evidence>
<evidence type="ECO:0000256" key="15">
    <source>
        <dbReference type="ARBA" id="ARBA00032511"/>
    </source>
</evidence>
<evidence type="ECO:0000256" key="13">
    <source>
        <dbReference type="ARBA" id="ARBA00023136"/>
    </source>
</evidence>
<dbReference type="STRING" id="861557.E3RXK4"/>
<protein>
    <recommendedName>
        <fullName evidence="17">RING-type E3 ubiquitin transferase (cysteine targeting)</fullName>
        <ecNumber evidence="17">2.3.2.36</ecNumber>
    </recommendedName>
    <alternativeName>
        <fullName evidence="15">Peroxin-2</fullName>
    </alternativeName>
</protein>
<organism evidence="21">
    <name type="scientific">Pyrenophora teres f. teres (strain 0-1)</name>
    <name type="common">Barley net blotch fungus</name>
    <name type="synonym">Drechslera teres f. teres</name>
    <dbReference type="NCBI Taxonomy" id="861557"/>
    <lineage>
        <taxon>Eukaryota</taxon>
        <taxon>Fungi</taxon>
        <taxon>Dikarya</taxon>
        <taxon>Ascomycota</taxon>
        <taxon>Pezizomycotina</taxon>
        <taxon>Dothideomycetes</taxon>
        <taxon>Pleosporomycetidae</taxon>
        <taxon>Pleosporales</taxon>
        <taxon>Pleosporineae</taxon>
        <taxon>Pleosporaceae</taxon>
        <taxon>Pyrenophora</taxon>
    </lineage>
</organism>
<feature type="compositionally biased region" description="Acidic residues" evidence="18">
    <location>
        <begin position="469"/>
        <end position="492"/>
    </location>
</feature>
<evidence type="ECO:0000313" key="21">
    <source>
        <dbReference type="Proteomes" id="UP000001067"/>
    </source>
</evidence>
<keyword evidence="13" id="KW-0472">Membrane</keyword>
<proteinExistence type="inferred from homology"/>
<dbReference type="GO" id="GO:0016567">
    <property type="term" value="P:protein ubiquitination"/>
    <property type="evidence" value="ECO:0007669"/>
    <property type="project" value="UniProtKB-ARBA"/>
</dbReference>
<dbReference type="InterPro" id="IPR006845">
    <property type="entry name" value="Pex_N"/>
</dbReference>
<evidence type="ECO:0000256" key="12">
    <source>
        <dbReference type="ARBA" id="ARBA00022989"/>
    </source>
</evidence>
<keyword evidence="14" id="KW-0576">Peroxisome</keyword>
<evidence type="ECO:0000256" key="16">
    <source>
        <dbReference type="ARBA" id="ARBA00034438"/>
    </source>
</evidence>
<keyword evidence="10" id="KW-0862">Zinc</keyword>
<evidence type="ECO:0000313" key="20">
    <source>
        <dbReference type="EMBL" id="EFQ89566.1"/>
    </source>
</evidence>
<dbReference type="KEGG" id="pte:PTT_14133"/>
<dbReference type="AlphaFoldDB" id="E3RXK4"/>
<keyword evidence="6" id="KW-0812">Transmembrane</keyword>
<evidence type="ECO:0000256" key="8">
    <source>
        <dbReference type="ARBA" id="ARBA00022771"/>
    </source>
</evidence>
<feature type="region of interest" description="Disordered" evidence="18">
    <location>
        <begin position="435"/>
        <end position="492"/>
    </location>
</feature>
<keyword evidence="7" id="KW-0479">Metal-binding</keyword>
<dbReference type="PANTHER" id="PTHR48178:SF1">
    <property type="entry name" value="PEROXISOME BIOGENESIS FACTOR 2"/>
    <property type="match status" value="1"/>
</dbReference>
<dbReference type="GO" id="GO:0008270">
    <property type="term" value="F:zinc ion binding"/>
    <property type="evidence" value="ECO:0007669"/>
    <property type="project" value="UniProtKB-KW"/>
</dbReference>
<accession>E3RXK4</accession>
<evidence type="ECO:0000259" key="19">
    <source>
        <dbReference type="Pfam" id="PF04757"/>
    </source>
</evidence>
<evidence type="ECO:0000256" key="11">
    <source>
        <dbReference type="ARBA" id="ARBA00022927"/>
    </source>
</evidence>
<reference evidence="20 21" key="1">
    <citation type="journal article" date="2010" name="Genome Biol.">
        <title>A first genome assembly of the barley fungal pathogen Pyrenophora teres f. teres.</title>
        <authorList>
            <person name="Ellwood S.R."/>
            <person name="Liu Z."/>
            <person name="Syme R.A."/>
            <person name="Lai Z."/>
            <person name="Hane J.K."/>
            <person name="Keiper F."/>
            <person name="Moffat C.S."/>
            <person name="Oliver R.P."/>
            <person name="Friesen T.L."/>
        </authorList>
    </citation>
    <scope>NUCLEOTIDE SEQUENCE [LARGE SCALE GENOMIC DNA]</scope>
    <source>
        <strain evidence="20 21">0-1</strain>
    </source>
</reference>
<keyword evidence="8" id="KW-0863">Zinc-finger</keyword>
<dbReference type="OrthoDB" id="1701437at2759"/>
<keyword evidence="12" id="KW-1133">Transmembrane helix</keyword>
<dbReference type="InterPro" id="IPR025654">
    <property type="entry name" value="PEX2/10"/>
</dbReference>
<dbReference type="Proteomes" id="UP000001067">
    <property type="component" value="Unassembled WGS sequence"/>
</dbReference>
<gene>
    <name evidence="20" type="ORF">PTT_14133</name>
</gene>
<evidence type="ECO:0000256" key="10">
    <source>
        <dbReference type="ARBA" id="ARBA00022833"/>
    </source>
</evidence>
<dbReference type="EC" id="2.3.2.36" evidence="17"/>
<comment type="catalytic activity">
    <reaction evidence="16">
        <text>[E2 ubiquitin-conjugating enzyme]-S-ubiquitinyl-L-cysteine + [acceptor protein]-L-cysteine = [E2 ubiquitin-conjugating enzyme]-L-cysteine + [acceptor protein]-S-ubiquitinyl-L-cysteine.</text>
        <dbReference type="EC" id="2.3.2.36"/>
    </reaction>
</comment>
<dbReference type="GO" id="GO:0061630">
    <property type="term" value="F:ubiquitin protein ligase activity"/>
    <property type="evidence" value="ECO:0007669"/>
    <property type="project" value="UniProtKB-EC"/>
</dbReference>
<evidence type="ECO:0000256" key="3">
    <source>
        <dbReference type="ARBA" id="ARBA00008704"/>
    </source>
</evidence>
<evidence type="ECO:0000256" key="18">
    <source>
        <dbReference type="SAM" id="MobiDB-lite"/>
    </source>
</evidence>
<evidence type="ECO:0000256" key="14">
    <source>
        <dbReference type="ARBA" id="ARBA00023140"/>
    </source>
</evidence>
<dbReference type="HOGENOM" id="CLU_024591_2_0_1"/>
<evidence type="ECO:0000256" key="1">
    <source>
        <dbReference type="ARBA" id="ARBA00004585"/>
    </source>
</evidence>
<evidence type="ECO:0000256" key="2">
    <source>
        <dbReference type="ARBA" id="ARBA00004906"/>
    </source>
</evidence>
<feature type="domain" description="Pex N-terminal" evidence="19">
    <location>
        <begin position="80"/>
        <end position="272"/>
    </location>
</feature>
<name>E3RXK4_PYRTT</name>
<evidence type="ECO:0000256" key="5">
    <source>
        <dbReference type="ARBA" id="ARBA00022679"/>
    </source>
</evidence>